<organism evidence="2 3">
    <name type="scientific">Thelephora terrestris</name>
    <dbReference type="NCBI Taxonomy" id="56493"/>
    <lineage>
        <taxon>Eukaryota</taxon>
        <taxon>Fungi</taxon>
        <taxon>Dikarya</taxon>
        <taxon>Basidiomycota</taxon>
        <taxon>Agaricomycotina</taxon>
        <taxon>Agaricomycetes</taxon>
        <taxon>Thelephorales</taxon>
        <taxon>Thelephoraceae</taxon>
        <taxon>Thelephora</taxon>
    </lineage>
</organism>
<evidence type="ECO:0000313" key="3">
    <source>
        <dbReference type="Proteomes" id="UP000736335"/>
    </source>
</evidence>
<dbReference type="EMBL" id="WIUZ02000028">
    <property type="protein sequence ID" value="KAF9777744.1"/>
    <property type="molecule type" value="Genomic_DNA"/>
</dbReference>
<sequence>MLYDSWIMHKTKIEDQFQGDTVQKSYLINISADPLYCLQGGPHQLLIRPVLLPNLIRVHVRQVLVIWKLGIRVRFRIRNKLGIRIELQSRPSVPRQSRIRNRDQGSHSSTRNRSIPTDNSDIPVELLLLDLNDFIINGNQPVLILDHETSRRRLGPLRNLQFFLLDTDLRLVTPPLEIPDFSGQLGDTTSKANLKQEGLE</sequence>
<dbReference type="Proteomes" id="UP000736335">
    <property type="component" value="Unassembled WGS sequence"/>
</dbReference>
<feature type="region of interest" description="Disordered" evidence="1">
    <location>
        <begin position="94"/>
        <end position="117"/>
    </location>
</feature>
<feature type="compositionally biased region" description="Polar residues" evidence="1">
    <location>
        <begin position="106"/>
        <end position="117"/>
    </location>
</feature>
<evidence type="ECO:0000313" key="2">
    <source>
        <dbReference type="EMBL" id="KAF9777744.1"/>
    </source>
</evidence>
<accession>A0A9P6H2E6</accession>
<keyword evidence="3" id="KW-1185">Reference proteome</keyword>
<protein>
    <submittedName>
        <fullName evidence="2">Uncharacterized protein</fullName>
    </submittedName>
</protein>
<evidence type="ECO:0000256" key="1">
    <source>
        <dbReference type="SAM" id="MobiDB-lite"/>
    </source>
</evidence>
<reference evidence="2" key="1">
    <citation type="journal article" date="2020" name="Nat. Commun.">
        <title>Large-scale genome sequencing of mycorrhizal fungi provides insights into the early evolution of symbiotic traits.</title>
        <authorList>
            <person name="Miyauchi S."/>
            <person name="Kiss E."/>
            <person name="Kuo A."/>
            <person name="Drula E."/>
            <person name="Kohler A."/>
            <person name="Sanchez-Garcia M."/>
            <person name="Morin E."/>
            <person name="Andreopoulos B."/>
            <person name="Barry K.W."/>
            <person name="Bonito G."/>
            <person name="Buee M."/>
            <person name="Carver A."/>
            <person name="Chen C."/>
            <person name="Cichocki N."/>
            <person name="Clum A."/>
            <person name="Culley D."/>
            <person name="Crous P.W."/>
            <person name="Fauchery L."/>
            <person name="Girlanda M."/>
            <person name="Hayes R.D."/>
            <person name="Keri Z."/>
            <person name="LaButti K."/>
            <person name="Lipzen A."/>
            <person name="Lombard V."/>
            <person name="Magnuson J."/>
            <person name="Maillard F."/>
            <person name="Murat C."/>
            <person name="Nolan M."/>
            <person name="Ohm R.A."/>
            <person name="Pangilinan J."/>
            <person name="Pereira M.F."/>
            <person name="Perotto S."/>
            <person name="Peter M."/>
            <person name="Pfister S."/>
            <person name="Riley R."/>
            <person name="Sitrit Y."/>
            <person name="Stielow J.B."/>
            <person name="Szollosi G."/>
            <person name="Zifcakova L."/>
            <person name="Stursova M."/>
            <person name="Spatafora J.W."/>
            <person name="Tedersoo L."/>
            <person name="Vaario L.M."/>
            <person name="Yamada A."/>
            <person name="Yan M."/>
            <person name="Wang P."/>
            <person name="Xu J."/>
            <person name="Bruns T."/>
            <person name="Baldrian P."/>
            <person name="Vilgalys R."/>
            <person name="Dunand C."/>
            <person name="Henrissat B."/>
            <person name="Grigoriev I.V."/>
            <person name="Hibbett D."/>
            <person name="Nagy L.G."/>
            <person name="Martin F.M."/>
        </authorList>
    </citation>
    <scope>NUCLEOTIDE SEQUENCE</scope>
    <source>
        <strain evidence="2">UH-Tt-Lm1</strain>
    </source>
</reference>
<comment type="caution">
    <text evidence="2">The sequence shown here is derived from an EMBL/GenBank/DDBJ whole genome shotgun (WGS) entry which is preliminary data.</text>
</comment>
<feature type="region of interest" description="Disordered" evidence="1">
    <location>
        <begin position="180"/>
        <end position="200"/>
    </location>
</feature>
<name>A0A9P6H2E6_9AGAM</name>
<gene>
    <name evidence="2" type="ORF">BJ322DRAFT_1025585</name>
</gene>
<dbReference type="AlphaFoldDB" id="A0A9P6H2E6"/>
<proteinExistence type="predicted"/>
<reference evidence="2" key="2">
    <citation type="submission" date="2020-11" db="EMBL/GenBank/DDBJ databases">
        <authorList>
            <consortium name="DOE Joint Genome Institute"/>
            <person name="Kuo A."/>
            <person name="Miyauchi S."/>
            <person name="Kiss E."/>
            <person name="Drula E."/>
            <person name="Kohler A."/>
            <person name="Sanchez-Garcia M."/>
            <person name="Andreopoulos B."/>
            <person name="Barry K.W."/>
            <person name="Bonito G."/>
            <person name="Buee M."/>
            <person name="Carver A."/>
            <person name="Chen C."/>
            <person name="Cichocki N."/>
            <person name="Clum A."/>
            <person name="Culley D."/>
            <person name="Crous P.W."/>
            <person name="Fauchery L."/>
            <person name="Girlanda M."/>
            <person name="Hayes R."/>
            <person name="Keri Z."/>
            <person name="Labutti K."/>
            <person name="Lipzen A."/>
            <person name="Lombard V."/>
            <person name="Magnuson J."/>
            <person name="Maillard F."/>
            <person name="Morin E."/>
            <person name="Murat C."/>
            <person name="Nolan M."/>
            <person name="Ohm R."/>
            <person name="Pangilinan J."/>
            <person name="Pereira M."/>
            <person name="Perotto S."/>
            <person name="Peter M."/>
            <person name="Riley R."/>
            <person name="Sitrit Y."/>
            <person name="Stielow B."/>
            <person name="Szollosi G."/>
            <person name="Zifcakova L."/>
            <person name="Stursova M."/>
            <person name="Spatafora J.W."/>
            <person name="Tedersoo L."/>
            <person name="Vaario L.-M."/>
            <person name="Yamada A."/>
            <person name="Yan M."/>
            <person name="Wang P."/>
            <person name="Xu J."/>
            <person name="Bruns T."/>
            <person name="Baldrian P."/>
            <person name="Vilgalys R."/>
            <person name="Henrissat B."/>
            <person name="Grigoriev I.V."/>
            <person name="Hibbett D."/>
            <person name="Nagy L.G."/>
            <person name="Martin F.M."/>
        </authorList>
    </citation>
    <scope>NUCLEOTIDE SEQUENCE</scope>
    <source>
        <strain evidence="2">UH-Tt-Lm1</strain>
    </source>
</reference>